<accession>A0ABP5ZPY5</accession>
<proteinExistence type="predicted"/>
<protein>
    <submittedName>
        <fullName evidence="2">Uncharacterized protein</fullName>
    </submittedName>
</protein>
<comment type="caution">
    <text evidence="2">The sequence shown here is derived from an EMBL/GenBank/DDBJ whole genome shotgun (WGS) entry which is preliminary data.</text>
</comment>
<organism evidence="2 3">
    <name type="scientific">Streptomyces longisporus</name>
    <dbReference type="NCBI Taxonomy" id="1948"/>
    <lineage>
        <taxon>Bacteria</taxon>
        <taxon>Bacillati</taxon>
        <taxon>Actinomycetota</taxon>
        <taxon>Actinomycetes</taxon>
        <taxon>Kitasatosporales</taxon>
        <taxon>Streptomycetaceae</taxon>
        <taxon>Streptomyces</taxon>
    </lineage>
</organism>
<evidence type="ECO:0000313" key="3">
    <source>
        <dbReference type="Proteomes" id="UP001501777"/>
    </source>
</evidence>
<dbReference type="EMBL" id="BAAASG010000011">
    <property type="protein sequence ID" value="GAA2502302.1"/>
    <property type="molecule type" value="Genomic_DNA"/>
</dbReference>
<dbReference type="Proteomes" id="UP001501777">
    <property type="component" value="Unassembled WGS sequence"/>
</dbReference>
<feature type="region of interest" description="Disordered" evidence="1">
    <location>
        <begin position="1"/>
        <end position="50"/>
    </location>
</feature>
<name>A0ABP5ZPY5_STRLO</name>
<evidence type="ECO:0000256" key="1">
    <source>
        <dbReference type="SAM" id="MobiDB-lite"/>
    </source>
</evidence>
<evidence type="ECO:0000313" key="2">
    <source>
        <dbReference type="EMBL" id="GAA2502302.1"/>
    </source>
</evidence>
<reference evidence="3" key="1">
    <citation type="journal article" date="2019" name="Int. J. Syst. Evol. Microbiol.">
        <title>The Global Catalogue of Microorganisms (GCM) 10K type strain sequencing project: providing services to taxonomists for standard genome sequencing and annotation.</title>
        <authorList>
            <consortium name="The Broad Institute Genomics Platform"/>
            <consortium name="The Broad Institute Genome Sequencing Center for Infectious Disease"/>
            <person name="Wu L."/>
            <person name="Ma J."/>
        </authorList>
    </citation>
    <scope>NUCLEOTIDE SEQUENCE [LARGE SCALE GENOMIC DNA]</scope>
    <source>
        <strain evidence="3">JCM 4395</strain>
    </source>
</reference>
<gene>
    <name evidence="2" type="ORF">GCM10010276_51620</name>
</gene>
<keyword evidence="3" id="KW-1185">Reference proteome</keyword>
<sequence length="85" mass="8940">MGLDDAVAGEEDTADEPDDGETDLAGQPGQETDQEHAWVGPSWGGVRPYGRAEVRAEGPAQVGPEFFGIPPVAGRDHPMAAVWVL</sequence>
<feature type="compositionally biased region" description="Acidic residues" evidence="1">
    <location>
        <begin position="7"/>
        <end position="22"/>
    </location>
</feature>